<evidence type="ECO:0000313" key="8">
    <source>
        <dbReference type="Proteomes" id="UP000229641"/>
    </source>
</evidence>
<dbReference type="InterPro" id="IPR050519">
    <property type="entry name" value="Glycosyltransf_28_UgtP"/>
</dbReference>
<dbReference type="GO" id="GO:0009247">
    <property type="term" value="P:glycolipid biosynthetic process"/>
    <property type="evidence" value="ECO:0007669"/>
    <property type="project" value="InterPro"/>
</dbReference>
<dbReference type="Gene3D" id="3.40.50.2000">
    <property type="entry name" value="Glycogen Phosphorylase B"/>
    <property type="match status" value="2"/>
</dbReference>
<evidence type="ECO:0000259" key="5">
    <source>
        <dbReference type="Pfam" id="PF04101"/>
    </source>
</evidence>
<evidence type="ECO:0008006" key="9">
    <source>
        <dbReference type="Google" id="ProtNLM"/>
    </source>
</evidence>
<dbReference type="GO" id="GO:0016758">
    <property type="term" value="F:hexosyltransferase activity"/>
    <property type="evidence" value="ECO:0007669"/>
    <property type="project" value="InterPro"/>
</dbReference>
<evidence type="ECO:0000256" key="1">
    <source>
        <dbReference type="ARBA" id="ARBA00004370"/>
    </source>
</evidence>
<feature type="domain" description="Diacylglycerol glucosyltransferase N-terminal" evidence="6">
    <location>
        <begin position="16"/>
        <end position="181"/>
    </location>
</feature>
<keyword evidence="3" id="KW-0328">Glycosyltransferase</keyword>
<gene>
    <name evidence="7" type="ORF">COV72_00795</name>
</gene>
<evidence type="ECO:0000256" key="4">
    <source>
        <dbReference type="ARBA" id="ARBA00022679"/>
    </source>
</evidence>
<dbReference type="Proteomes" id="UP000229641">
    <property type="component" value="Unassembled WGS sequence"/>
</dbReference>
<evidence type="ECO:0000259" key="6">
    <source>
        <dbReference type="Pfam" id="PF06925"/>
    </source>
</evidence>
<name>A0A2H0M2A7_9BACT</name>
<dbReference type="AlphaFoldDB" id="A0A2H0M2A7"/>
<organism evidence="7 8">
    <name type="scientific">Candidatus Ghiorseimicrobium undicola</name>
    <dbReference type="NCBI Taxonomy" id="1974746"/>
    <lineage>
        <taxon>Bacteria</taxon>
        <taxon>Pseudomonadati</taxon>
        <taxon>Candidatus Omnitrophota</taxon>
        <taxon>Candidatus Ghiorseimicrobium</taxon>
    </lineage>
</organism>
<evidence type="ECO:0000313" key="7">
    <source>
        <dbReference type="EMBL" id="PIQ89865.1"/>
    </source>
</evidence>
<sequence>MAKNILIAYISEVSGHRSAAEAVSKALKLLDPSCNVLGINLFHYTNPHSEKVINKLYNSIIKLMPRIWEYLYDNPKVVARTRKAKDIIHKFNSKKIKKLFDKFQPDVIACTQAFPCGMFADYKKMYNLDVPLIGVMTDFLPHAYWVYDNIDYYTVASDEARRKFIALGISPEKIKLTGIPIDPIFSVQRNKGKIASELGIDLSLPVVLVMGGGQGLGPIKTIIRKLDKMDTGLQVIVVTGTNEKLYKSLRRKRREKNILVLRYVNNIFDLMSISSVVISKPGGLTMSEALAKKIIPIIISPIPGQEENNTNFLLMNNAAFKAKGTAHICSIIGDLFANHEKYTQIQHNIELIARPNAALDVARLILKNV</sequence>
<reference evidence="7 8" key="1">
    <citation type="submission" date="2017-09" db="EMBL/GenBank/DDBJ databases">
        <title>Depth-based differentiation of microbial function through sediment-hosted aquifers and enrichment of novel symbionts in the deep terrestrial subsurface.</title>
        <authorList>
            <person name="Probst A.J."/>
            <person name="Ladd B."/>
            <person name="Jarett J.K."/>
            <person name="Geller-Mcgrath D.E."/>
            <person name="Sieber C.M."/>
            <person name="Emerson J.B."/>
            <person name="Anantharaman K."/>
            <person name="Thomas B.C."/>
            <person name="Malmstrom R."/>
            <person name="Stieglmeier M."/>
            <person name="Klingl A."/>
            <person name="Woyke T."/>
            <person name="Ryan C.M."/>
            <person name="Banfield J.F."/>
        </authorList>
    </citation>
    <scope>NUCLEOTIDE SEQUENCE [LARGE SCALE GENOMIC DNA]</scope>
    <source>
        <strain evidence="7">CG11_big_fil_rev_8_21_14_0_20_42_13</strain>
    </source>
</reference>
<accession>A0A2H0M2A7</accession>
<evidence type="ECO:0000256" key="2">
    <source>
        <dbReference type="ARBA" id="ARBA00006962"/>
    </source>
</evidence>
<dbReference type="SUPFAM" id="SSF53756">
    <property type="entry name" value="UDP-Glycosyltransferase/glycogen phosphorylase"/>
    <property type="match status" value="1"/>
</dbReference>
<comment type="similarity">
    <text evidence="2">Belongs to the glycosyltransferase 28 family.</text>
</comment>
<comment type="subcellular location">
    <subcellularLocation>
        <location evidence="1">Membrane</location>
    </subcellularLocation>
</comment>
<comment type="caution">
    <text evidence="7">The sequence shown here is derived from an EMBL/GenBank/DDBJ whole genome shotgun (WGS) entry which is preliminary data.</text>
</comment>
<dbReference type="Pfam" id="PF06925">
    <property type="entry name" value="MGDG_synth"/>
    <property type="match status" value="1"/>
</dbReference>
<keyword evidence="4" id="KW-0808">Transferase</keyword>
<evidence type="ECO:0000256" key="3">
    <source>
        <dbReference type="ARBA" id="ARBA00022676"/>
    </source>
</evidence>
<dbReference type="PANTHER" id="PTHR43025:SF3">
    <property type="entry name" value="MONOGALACTOSYLDIACYLGLYCEROL SYNTHASE 1, CHLOROPLASTIC"/>
    <property type="match status" value="1"/>
</dbReference>
<dbReference type="InterPro" id="IPR009695">
    <property type="entry name" value="Diacylglyc_glucosyltr_N"/>
</dbReference>
<protein>
    <recommendedName>
        <fullName evidence="9">Galactosyldiacylglycerol synthase</fullName>
    </recommendedName>
</protein>
<dbReference type="InterPro" id="IPR007235">
    <property type="entry name" value="Glyco_trans_28_C"/>
</dbReference>
<dbReference type="GO" id="GO:0016020">
    <property type="term" value="C:membrane"/>
    <property type="evidence" value="ECO:0007669"/>
    <property type="project" value="UniProtKB-SubCell"/>
</dbReference>
<proteinExistence type="inferred from homology"/>
<dbReference type="EMBL" id="PCWA01000014">
    <property type="protein sequence ID" value="PIQ89865.1"/>
    <property type="molecule type" value="Genomic_DNA"/>
</dbReference>
<feature type="domain" description="Glycosyl transferase family 28 C-terminal" evidence="5">
    <location>
        <begin position="206"/>
        <end position="309"/>
    </location>
</feature>
<dbReference type="Pfam" id="PF04101">
    <property type="entry name" value="Glyco_tran_28_C"/>
    <property type="match status" value="1"/>
</dbReference>
<dbReference type="PANTHER" id="PTHR43025">
    <property type="entry name" value="MONOGALACTOSYLDIACYLGLYCEROL SYNTHASE"/>
    <property type="match status" value="1"/>
</dbReference>